<dbReference type="SUPFAM" id="SSF46785">
    <property type="entry name" value="Winged helix' DNA-binding domain"/>
    <property type="match status" value="1"/>
</dbReference>
<dbReference type="Gene3D" id="6.10.140.1290">
    <property type="match status" value="1"/>
</dbReference>
<name>A0AAR5PA99_DENPD</name>
<feature type="domain" description="RFX-type winged-helix" evidence="3">
    <location>
        <begin position="121"/>
        <end position="196"/>
    </location>
</feature>
<feature type="compositionally biased region" description="Polar residues" evidence="2">
    <location>
        <begin position="20"/>
        <end position="34"/>
    </location>
</feature>
<dbReference type="InterPro" id="IPR036390">
    <property type="entry name" value="WH_DNA-bd_sf"/>
</dbReference>
<dbReference type="RefSeq" id="XP_019758003.1">
    <property type="nucleotide sequence ID" value="XM_019902444.2"/>
</dbReference>
<evidence type="ECO:0000313" key="4">
    <source>
        <dbReference type="EnsemblMetazoa" id="XP_019758003.1"/>
    </source>
</evidence>
<dbReference type="Pfam" id="PF02257">
    <property type="entry name" value="RFX_DNA_binding"/>
    <property type="match status" value="1"/>
</dbReference>
<dbReference type="PANTHER" id="PTHR12619:SF21">
    <property type="entry name" value="RFX-TYPE WINGED-HELIX DOMAIN-CONTAINING PROTEIN"/>
    <property type="match status" value="1"/>
</dbReference>
<keyword evidence="1" id="KW-0238">DNA-binding</keyword>
<feature type="region of interest" description="Disordered" evidence="2">
    <location>
        <begin position="617"/>
        <end position="668"/>
    </location>
</feature>
<feature type="compositionally biased region" description="Polar residues" evidence="2">
    <location>
        <begin position="645"/>
        <end position="664"/>
    </location>
</feature>
<dbReference type="KEGG" id="dpa:109536289"/>
<proteinExistence type="predicted"/>
<dbReference type="Proteomes" id="UP000019118">
    <property type="component" value="Unassembled WGS sequence"/>
</dbReference>
<dbReference type="FunFam" id="1.10.10.10:FF:000422">
    <property type="entry name" value="DNA-binding protein RFX7"/>
    <property type="match status" value="1"/>
</dbReference>
<protein>
    <recommendedName>
        <fullName evidence="3">RFX-type winged-helix domain-containing protein</fullName>
    </recommendedName>
</protein>
<dbReference type="GO" id="GO:0000978">
    <property type="term" value="F:RNA polymerase II cis-regulatory region sequence-specific DNA binding"/>
    <property type="evidence" value="ECO:0007669"/>
    <property type="project" value="TreeGrafter"/>
</dbReference>
<feature type="region of interest" description="Disordered" evidence="2">
    <location>
        <begin position="1"/>
        <end position="50"/>
    </location>
</feature>
<reference evidence="5" key="1">
    <citation type="journal article" date="2013" name="Genome Biol.">
        <title>Draft genome of the mountain pine beetle, Dendroctonus ponderosae Hopkins, a major forest pest.</title>
        <authorList>
            <person name="Keeling C.I."/>
            <person name="Yuen M.M."/>
            <person name="Liao N.Y."/>
            <person name="Docking T.R."/>
            <person name="Chan S.K."/>
            <person name="Taylor G.A."/>
            <person name="Palmquist D.L."/>
            <person name="Jackman S.D."/>
            <person name="Nguyen A."/>
            <person name="Li M."/>
            <person name="Henderson H."/>
            <person name="Janes J.K."/>
            <person name="Zhao Y."/>
            <person name="Pandoh P."/>
            <person name="Moore R."/>
            <person name="Sperling F.A."/>
            <person name="Huber D.P."/>
            <person name="Birol I."/>
            <person name="Jones S.J."/>
            <person name="Bohlmann J."/>
        </authorList>
    </citation>
    <scope>NUCLEOTIDE SEQUENCE</scope>
</reference>
<organism evidence="4 5">
    <name type="scientific">Dendroctonus ponderosae</name>
    <name type="common">Mountain pine beetle</name>
    <dbReference type="NCBI Taxonomy" id="77166"/>
    <lineage>
        <taxon>Eukaryota</taxon>
        <taxon>Metazoa</taxon>
        <taxon>Ecdysozoa</taxon>
        <taxon>Arthropoda</taxon>
        <taxon>Hexapoda</taxon>
        <taxon>Insecta</taxon>
        <taxon>Pterygota</taxon>
        <taxon>Neoptera</taxon>
        <taxon>Endopterygota</taxon>
        <taxon>Coleoptera</taxon>
        <taxon>Polyphaga</taxon>
        <taxon>Cucujiformia</taxon>
        <taxon>Curculionidae</taxon>
        <taxon>Scolytinae</taxon>
        <taxon>Dendroctonus</taxon>
    </lineage>
</organism>
<dbReference type="PANTHER" id="PTHR12619">
    <property type="entry name" value="RFX TRANSCRIPTION FACTOR FAMILY"/>
    <property type="match status" value="1"/>
</dbReference>
<accession>A0AAR5PA99</accession>
<evidence type="ECO:0000259" key="3">
    <source>
        <dbReference type="PROSITE" id="PS51526"/>
    </source>
</evidence>
<dbReference type="GO" id="GO:0000981">
    <property type="term" value="F:DNA-binding transcription factor activity, RNA polymerase II-specific"/>
    <property type="evidence" value="ECO:0007669"/>
    <property type="project" value="TreeGrafter"/>
</dbReference>
<feature type="region of interest" description="Disordered" evidence="2">
    <location>
        <begin position="262"/>
        <end position="328"/>
    </location>
</feature>
<evidence type="ECO:0000256" key="1">
    <source>
        <dbReference type="ARBA" id="ARBA00023125"/>
    </source>
</evidence>
<dbReference type="InterPro" id="IPR039779">
    <property type="entry name" value="RFX-like"/>
</dbReference>
<evidence type="ECO:0000313" key="5">
    <source>
        <dbReference type="Proteomes" id="UP000019118"/>
    </source>
</evidence>
<dbReference type="InterPro" id="IPR003150">
    <property type="entry name" value="DNA-bd_RFX"/>
</dbReference>
<dbReference type="Gene3D" id="1.10.10.10">
    <property type="entry name" value="Winged helix-like DNA-binding domain superfamily/Winged helix DNA-binding domain"/>
    <property type="match status" value="1"/>
</dbReference>
<dbReference type="EnsemblMetazoa" id="XM_019902444.1">
    <property type="protein sequence ID" value="XP_019758003.1"/>
    <property type="gene ID" value="LOC109536289"/>
</dbReference>
<dbReference type="AlphaFoldDB" id="A0AAR5PA99"/>
<dbReference type="PROSITE" id="PS51526">
    <property type="entry name" value="RFX_DBD"/>
    <property type="match status" value="1"/>
</dbReference>
<sequence length="975" mass="106521">MDREQWSPDYPQSARRADMESTSSTGDAESQTAALQPDQIKEDPDGKPPFVHVKSEFGPGSVAISDKPRQTIQLILANIKTLSQNDKYLLYLKLPSEISDIIDPFRQPLNPLGSRSEICRTIVWIRTHLEEDQNISLPKKEVYNEYEQYCDKNHIKPLSQADFGKVMKQVFPKVRARRLGQRGNSKYCYSGLRRRISLEPPSLPDIVDNPLSTENSITQSSVSAAWLVIKDWAQQQLGVQFTSLQSLAHYLSRNCFVGSEAPSKVSANGDSHSKGEEPVGGKGVNKHREMQLQLQKKIQQRNEGKERKRKLQTPKPESKPVAKKCRSHSVPASAIASALTQESALLGTGCLTSGECSTASSSCGSNSVSPTQQSRIICDQPEFTQLTALPDFKSFQKPVTEGVAGAVVPDKVAPTGTKVAIPRLQPQTPSKAAGQVKATPPHKAKYKSIQPRLQPCDIATYNAAAVPVALAEPRSQLVQNEQDKPVNDKIMDKCADNLNECGGDDEDDFPLTRERLDSVSNVEKDAMDEYLGTNNSQHEEELSKYFHTNGDSAEIPAPDLDQTSKLSTLRQLLEQNGISEKRALASILPEPAPPFPSLPPFLQTLPSSRRRVSFETPLAEDAVPPSPSAQNKNFSFTPISPGPHSPTQSKCSSTSASPFVSPRNTPLPRAKNNAVASILLASDSRKRVKVKKELELSLDMKTDGAVKSYMAMSAPVSPMLASGKCNLLQKLLNASSKVQYTPEYAQPGPGEDAQFFPPDALNRSQSVPLSQMQAALDGQMISSLPESAVNVKSLLNTLGNEGQLCDNNNIDTFNLDMSSNNQCLMEYGLNLINTCGESEFSQFGHKLGARNITRSHSMDVDSSGGFDVNKCRSTQMPFTPTLKAPANRTANKNFLANSRSYPSTPLNSTETFIFHHQVSSDCLINGSESTTETLDFIPTFEIDSSDTGVGQMDGSFGLMDDNGILIQQGFNGNIN</sequence>
<dbReference type="InterPro" id="IPR036388">
    <property type="entry name" value="WH-like_DNA-bd_sf"/>
</dbReference>
<feature type="compositionally biased region" description="Polar residues" evidence="2">
    <location>
        <begin position="628"/>
        <end position="638"/>
    </location>
</feature>
<reference evidence="4" key="2">
    <citation type="submission" date="2024-08" db="UniProtKB">
        <authorList>
            <consortium name="EnsemblMetazoa"/>
        </authorList>
    </citation>
    <scope>IDENTIFICATION</scope>
</reference>
<keyword evidence="5" id="KW-1185">Reference proteome</keyword>
<dbReference type="RefSeq" id="XP_048523647.1">
    <property type="nucleotide sequence ID" value="XM_048667690.1"/>
</dbReference>
<evidence type="ECO:0000256" key="2">
    <source>
        <dbReference type="SAM" id="MobiDB-lite"/>
    </source>
</evidence>
<feature type="region of interest" description="Disordered" evidence="2">
    <location>
        <begin position="428"/>
        <end position="447"/>
    </location>
</feature>
<dbReference type="GeneID" id="109536289"/>